<dbReference type="AlphaFoldDB" id="A0A410JWJ7"/>
<dbReference type="KEGG" id="gtl:EP073_03910"/>
<protein>
    <submittedName>
        <fullName evidence="2">Cytochrome C</fullName>
    </submittedName>
</protein>
<keyword evidence="3" id="KW-1185">Reference proteome</keyword>
<evidence type="ECO:0000256" key="1">
    <source>
        <dbReference type="SAM" id="Phobius"/>
    </source>
</evidence>
<sequence>MSKQRPAFVRYLYCLAGIAFLVYSTYIVFILVMHIWHHAPHGEAHADSLSKEDRLYQEMLEGVDAKNAGLAYKDISQIHKLYDFHKTEAKAVTDSRNLCVSCHGDVPHDKKKEIRAFLNMHAYFMACETCHIKSETPGDHKYVWYDKVTGDEKSSIDTGFFLKDTPYKLMPLNRGGEEPRVFDTKPMIKYVGEFKSKVGEMVPAAKSASLKVIHRPMSTLEDSVKCNECHNPNVNDSYLPLKEIGYTDRRMAQIVGNEVAGMIDRYKEFYIPNFLKPSEEN</sequence>
<proteinExistence type="predicted"/>
<organism evidence="2 3">
    <name type="scientific">Geovibrio thiophilus</name>
    <dbReference type="NCBI Taxonomy" id="139438"/>
    <lineage>
        <taxon>Bacteria</taxon>
        <taxon>Pseudomonadati</taxon>
        <taxon>Deferribacterota</taxon>
        <taxon>Deferribacteres</taxon>
        <taxon>Deferribacterales</taxon>
        <taxon>Geovibrionaceae</taxon>
        <taxon>Geovibrio</taxon>
    </lineage>
</organism>
<keyword evidence="1" id="KW-1133">Transmembrane helix</keyword>
<dbReference type="EMBL" id="CP035108">
    <property type="protein sequence ID" value="QAR32580.1"/>
    <property type="molecule type" value="Genomic_DNA"/>
</dbReference>
<accession>A0A410JWJ7</accession>
<name>A0A410JWJ7_9BACT</name>
<dbReference type="InterPro" id="IPR036280">
    <property type="entry name" value="Multihaem_cyt_sf"/>
</dbReference>
<evidence type="ECO:0000313" key="2">
    <source>
        <dbReference type="EMBL" id="QAR32580.1"/>
    </source>
</evidence>
<evidence type="ECO:0000313" key="3">
    <source>
        <dbReference type="Proteomes" id="UP000287502"/>
    </source>
</evidence>
<keyword evidence="1" id="KW-0812">Transmembrane</keyword>
<dbReference type="RefSeq" id="WP_128465867.1">
    <property type="nucleotide sequence ID" value="NZ_CP035108.1"/>
</dbReference>
<reference evidence="2 3" key="1">
    <citation type="submission" date="2019-01" db="EMBL/GenBank/DDBJ databases">
        <title>Geovibrio thiophilus DSM 11263, complete genome.</title>
        <authorList>
            <person name="Spring S."/>
            <person name="Bunk B."/>
            <person name="Sproer C."/>
        </authorList>
    </citation>
    <scope>NUCLEOTIDE SEQUENCE [LARGE SCALE GENOMIC DNA]</scope>
    <source>
        <strain evidence="2 3">DSM 11263</strain>
    </source>
</reference>
<feature type="transmembrane region" description="Helical" evidence="1">
    <location>
        <begin position="12"/>
        <end position="36"/>
    </location>
</feature>
<keyword evidence="1" id="KW-0472">Membrane</keyword>
<dbReference type="OrthoDB" id="9788513at2"/>
<dbReference type="Proteomes" id="UP000287502">
    <property type="component" value="Chromosome"/>
</dbReference>
<gene>
    <name evidence="2" type="ORF">EP073_03910</name>
</gene>
<dbReference type="SUPFAM" id="SSF48695">
    <property type="entry name" value="Multiheme cytochromes"/>
    <property type="match status" value="1"/>
</dbReference>